<dbReference type="SUPFAM" id="SSF56059">
    <property type="entry name" value="Glutathione synthetase ATP-binding domain-like"/>
    <property type="match status" value="1"/>
</dbReference>
<accession>A0A834MCH9</accession>
<dbReference type="GO" id="GO:0005737">
    <property type="term" value="C:cytoplasm"/>
    <property type="evidence" value="ECO:0007669"/>
    <property type="project" value="TreeGrafter"/>
</dbReference>
<dbReference type="PANTHER" id="PTHR21621">
    <property type="entry name" value="RIBOSOMAL PROTEIN S6 MODIFICATION PROTEIN"/>
    <property type="match status" value="1"/>
</dbReference>
<protein>
    <recommendedName>
        <fullName evidence="1">Prokaryotic glutathione synthetase ATP-binding domain-containing protein</fullName>
    </recommendedName>
</protein>
<dbReference type="GO" id="GO:0005524">
    <property type="term" value="F:ATP binding"/>
    <property type="evidence" value="ECO:0007669"/>
    <property type="project" value="InterPro"/>
</dbReference>
<proteinExistence type="predicted"/>
<gene>
    <name evidence="2" type="ORF">GWI33_010026</name>
</gene>
<organism evidence="2 3">
    <name type="scientific">Rhynchophorus ferrugineus</name>
    <name type="common">Red palm weevil</name>
    <name type="synonym">Curculio ferrugineus</name>
    <dbReference type="NCBI Taxonomy" id="354439"/>
    <lineage>
        <taxon>Eukaryota</taxon>
        <taxon>Metazoa</taxon>
        <taxon>Ecdysozoa</taxon>
        <taxon>Arthropoda</taxon>
        <taxon>Hexapoda</taxon>
        <taxon>Insecta</taxon>
        <taxon>Pterygota</taxon>
        <taxon>Neoptera</taxon>
        <taxon>Endopterygota</taxon>
        <taxon>Coleoptera</taxon>
        <taxon>Polyphaga</taxon>
        <taxon>Cucujiformia</taxon>
        <taxon>Curculionidae</taxon>
        <taxon>Dryophthorinae</taxon>
        <taxon>Rhynchophorus</taxon>
    </lineage>
</organism>
<keyword evidence="3" id="KW-1185">Reference proteome</keyword>
<dbReference type="Proteomes" id="UP000625711">
    <property type="component" value="Unassembled WGS sequence"/>
</dbReference>
<evidence type="ECO:0000313" key="3">
    <source>
        <dbReference type="Proteomes" id="UP000625711"/>
    </source>
</evidence>
<dbReference type="Gene3D" id="3.30.470.20">
    <property type="entry name" value="ATP-grasp fold, B domain"/>
    <property type="match status" value="1"/>
</dbReference>
<name>A0A834MCH9_RHYFE</name>
<dbReference type="AlphaFoldDB" id="A0A834MCH9"/>
<dbReference type="PANTHER" id="PTHR21621:SF4">
    <property type="entry name" value="GLUTATHIONE SYNTHETASE"/>
    <property type="match status" value="1"/>
</dbReference>
<dbReference type="OrthoDB" id="5593413at2759"/>
<feature type="non-terminal residue" evidence="2">
    <location>
        <position position="1"/>
    </location>
</feature>
<feature type="domain" description="Prokaryotic glutathione synthetase ATP-binding" evidence="1">
    <location>
        <begin position="1"/>
        <end position="112"/>
    </location>
</feature>
<dbReference type="GO" id="GO:0004363">
    <property type="term" value="F:glutathione synthase activity"/>
    <property type="evidence" value="ECO:0007669"/>
    <property type="project" value="InterPro"/>
</dbReference>
<dbReference type="Pfam" id="PF02955">
    <property type="entry name" value="GSH-S_ATP"/>
    <property type="match status" value="1"/>
</dbReference>
<evidence type="ECO:0000259" key="1">
    <source>
        <dbReference type="Pfam" id="PF02955"/>
    </source>
</evidence>
<sequence length="286" mass="32433">MGGMGIFRLTAHGANIGSTLEMLTQNGQLPIMAQRYIPEIVDGDKRILMVNGEPIQYCLARIPQNGETRGNLAAGGLGEARPLTENDKKIAAKIGPFLKEKGLVFVGLDVIGFIILLQKLKNLWRQEQTQTALNELKQIAKNEPYKFPWWLLTTASTASSFMDHPILGNQKLNALGLHEYRVKRAYHLAQQRREKLAKYLSAADVQQFQQNGFIFKENFLPDADFQKLKQELLNQPLPTRETLQGDTVTRRMALDYRTLPKLSETQKLLHSSQWQNLINYVGSFNI</sequence>
<comment type="caution">
    <text evidence="2">The sequence shown here is derived from an EMBL/GenBank/DDBJ whole genome shotgun (WGS) entry which is preliminary data.</text>
</comment>
<dbReference type="SUPFAM" id="SSF51197">
    <property type="entry name" value="Clavaminate synthase-like"/>
    <property type="match status" value="1"/>
</dbReference>
<dbReference type="InterPro" id="IPR004218">
    <property type="entry name" value="GSHS_ATP-bd"/>
</dbReference>
<evidence type="ECO:0000313" key="2">
    <source>
        <dbReference type="EMBL" id="KAF7276616.1"/>
    </source>
</evidence>
<dbReference type="Gene3D" id="2.60.120.620">
    <property type="entry name" value="q2cbj1_9rhob like domain"/>
    <property type="match status" value="1"/>
</dbReference>
<reference evidence="2" key="1">
    <citation type="submission" date="2020-08" db="EMBL/GenBank/DDBJ databases">
        <title>Genome sequencing and assembly of the red palm weevil Rhynchophorus ferrugineus.</title>
        <authorList>
            <person name="Dias G.B."/>
            <person name="Bergman C.M."/>
            <person name="Manee M."/>
        </authorList>
    </citation>
    <scope>NUCLEOTIDE SEQUENCE</scope>
    <source>
        <strain evidence="2">AA-2017</strain>
        <tissue evidence="2">Whole larva</tissue>
    </source>
</reference>
<dbReference type="EMBL" id="JAACXV010006026">
    <property type="protein sequence ID" value="KAF7276616.1"/>
    <property type="molecule type" value="Genomic_DNA"/>
</dbReference>